<evidence type="ECO:0000256" key="1">
    <source>
        <dbReference type="SAM" id="Phobius"/>
    </source>
</evidence>
<dbReference type="PROSITE" id="PS51257">
    <property type="entry name" value="PROKAR_LIPOPROTEIN"/>
    <property type="match status" value="1"/>
</dbReference>
<dbReference type="AlphaFoldDB" id="A0A4R8IFN4"/>
<proteinExistence type="predicted"/>
<keyword evidence="1" id="KW-1133">Transmembrane helix</keyword>
<sequence length="327" mass="38290">MIFLKFEKLAILNLQTYIMKIVILFLGLFFIFSCEKKNLNEKEVLEIIHSKKGFESMELKTEFLYGENFIDSIQSFRKIIKRENLKPIYETDLNNDGKQDYLVNLKHKKIVDDGIVVKILYEDDSKNCILLLSNSKGYKLLNPGKKRVYNIFSAKIISDKNQNLIKLINFKKNIDDRNDILEFDTLMLKNNQITEFSKSDQIHNIEVITLTKFGGYAPRKEFKLNLKKDSIILDSKFYKKLEGKYLGSKSENFKTFSKHLNDIDFTNLKNVYSIGCCDHSSIETTITYDKGKKKTIYDNGEMGTLGLVKFYDDIEKLMETEKWQKIN</sequence>
<gene>
    <name evidence="3" type="ORF">B0I22_2249</name>
</gene>
<dbReference type="EMBL" id="SOEO01000002">
    <property type="protein sequence ID" value="TDX84618.1"/>
    <property type="molecule type" value="Genomic_DNA"/>
</dbReference>
<comment type="caution">
    <text evidence="3">The sequence shown here is derived from an EMBL/GenBank/DDBJ whole genome shotgun (WGS) entry which is preliminary data.</text>
</comment>
<reference evidence="3 4" key="1">
    <citation type="submission" date="2019-03" db="EMBL/GenBank/DDBJ databases">
        <title>Genomic Encyclopedia of Type Strains, Phase III (KMG-III): the genomes of soil and plant-associated and newly described type strains.</title>
        <authorList>
            <person name="Whitman W."/>
        </authorList>
    </citation>
    <scope>NUCLEOTIDE SEQUENCE [LARGE SCALE GENOMIC DNA]</scope>
    <source>
        <strain evidence="3 4">CGMCC 1.12802</strain>
    </source>
</reference>
<evidence type="ECO:0000313" key="4">
    <source>
        <dbReference type="Proteomes" id="UP000295313"/>
    </source>
</evidence>
<dbReference type="InterPro" id="IPR045497">
    <property type="entry name" value="DUF6438"/>
</dbReference>
<accession>A0A4R8IFN4</accession>
<keyword evidence="4" id="KW-1185">Reference proteome</keyword>
<dbReference type="Pfam" id="PF20033">
    <property type="entry name" value="DUF6438"/>
    <property type="match status" value="1"/>
</dbReference>
<protein>
    <recommendedName>
        <fullName evidence="2">DUF6438 domain-containing protein</fullName>
    </recommendedName>
</protein>
<feature type="transmembrane region" description="Helical" evidence="1">
    <location>
        <begin position="12"/>
        <end position="32"/>
    </location>
</feature>
<name>A0A4R8IFN4_9FLAO</name>
<keyword evidence="1" id="KW-0472">Membrane</keyword>
<evidence type="ECO:0000313" key="3">
    <source>
        <dbReference type="EMBL" id="TDX84618.1"/>
    </source>
</evidence>
<evidence type="ECO:0000259" key="2">
    <source>
        <dbReference type="Pfam" id="PF20033"/>
    </source>
</evidence>
<feature type="domain" description="DUF6438" evidence="2">
    <location>
        <begin position="221"/>
        <end position="317"/>
    </location>
</feature>
<organism evidence="3 4">
    <name type="scientific">Epilithonimonas xixisoli</name>
    <dbReference type="NCBI Taxonomy" id="1476462"/>
    <lineage>
        <taxon>Bacteria</taxon>
        <taxon>Pseudomonadati</taxon>
        <taxon>Bacteroidota</taxon>
        <taxon>Flavobacteriia</taxon>
        <taxon>Flavobacteriales</taxon>
        <taxon>Weeksellaceae</taxon>
        <taxon>Chryseobacterium group</taxon>
        <taxon>Epilithonimonas</taxon>
    </lineage>
</organism>
<keyword evidence="1" id="KW-0812">Transmembrane</keyword>
<dbReference type="Proteomes" id="UP000295313">
    <property type="component" value="Unassembled WGS sequence"/>
</dbReference>